<feature type="domain" description="AAA+ ATPase" evidence="5">
    <location>
        <begin position="153"/>
        <end position="293"/>
    </location>
</feature>
<dbReference type="GO" id="GO:0005634">
    <property type="term" value="C:nucleus"/>
    <property type="evidence" value="ECO:0007669"/>
    <property type="project" value="TreeGrafter"/>
</dbReference>
<evidence type="ECO:0000256" key="1">
    <source>
        <dbReference type="ARBA" id="ARBA00006914"/>
    </source>
</evidence>
<keyword evidence="4" id="KW-0472">Membrane</keyword>
<dbReference type="SMART" id="SM00382">
    <property type="entry name" value="AAA"/>
    <property type="match status" value="2"/>
</dbReference>
<dbReference type="SUPFAM" id="SSF52540">
    <property type="entry name" value="P-loop containing nucleoside triphosphate hydrolases"/>
    <property type="match status" value="2"/>
</dbReference>
<keyword evidence="2" id="KW-0547">Nucleotide-binding</keyword>
<dbReference type="PANTHER" id="PTHR23077">
    <property type="entry name" value="AAA-FAMILY ATPASE"/>
    <property type="match status" value="1"/>
</dbReference>
<dbReference type="GO" id="GO:0042254">
    <property type="term" value="P:ribosome biogenesis"/>
    <property type="evidence" value="ECO:0007669"/>
    <property type="project" value="TreeGrafter"/>
</dbReference>
<feature type="domain" description="AAA+ ATPase" evidence="5">
    <location>
        <begin position="478"/>
        <end position="611"/>
    </location>
</feature>
<dbReference type="InterPro" id="IPR003593">
    <property type="entry name" value="AAA+_ATPase"/>
</dbReference>
<name>A0A3N4J8X7_9PEZI</name>
<evidence type="ECO:0000313" key="7">
    <source>
        <dbReference type="Proteomes" id="UP000276215"/>
    </source>
</evidence>
<dbReference type="InterPro" id="IPR003960">
    <property type="entry name" value="ATPase_AAA_CS"/>
</dbReference>
<keyword evidence="4" id="KW-1133">Transmembrane helix</keyword>
<dbReference type="Pfam" id="PF00004">
    <property type="entry name" value="AAA"/>
    <property type="match status" value="2"/>
</dbReference>
<evidence type="ECO:0000313" key="6">
    <source>
        <dbReference type="EMBL" id="RPA93111.1"/>
    </source>
</evidence>
<gene>
    <name evidence="6" type="ORF">L873DRAFT_1838153</name>
</gene>
<organism evidence="6 7">
    <name type="scientific">Choiromyces venosus 120613-1</name>
    <dbReference type="NCBI Taxonomy" id="1336337"/>
    <lineage>
        <taxon>Eukaryota</taxon>
        <taxon>Fungi</taxon>
        <taxon>Dikarya</taxon>
        <taxon>Ascomycota</taxon>
        <taxon>Pezizomycotina</taxon>
        <taxon>Pezizomycetes</taxon>
        <taxon>Pezizales</taxon>
        <taxon>Tuberaceae</taxon>
        <taxon>Choiromyces</taxon>
    </lineage>
</organism>
<evidence type="ECO:0000256" key="2">
    <source>
        <dbReference type="ARBA" id="ARBA00022741"/>
    </source>
</evidence>
<dbReference type="EMBL" id="ML120460">
    <property type="protein sequence ID" value="RPA93111.1"/>
    <property type="molecule type" value="Genomic_DNA"/>
</dbReference>
<dbReference type="Proteomes" id="UP000276215">
    <property type="component" value="Unassembled WGS sequence"/>
</dbReference>
<dbReference type="PROSITE" id="PS00674">
    <property type="entry name" value="AAA"/>
    <property type="match status" value="1"/>
</dbReference>
<keyword evidence="3" id="KW-0067">ATP-binding</keyword>
<evidence type="ECO:0000256" key="4">
    <source>
        <dbReference type="SAM" id="Phobius"/>
    </source>
</evidence>
<accession>A0A3N4J8X7</accession>
<keyword evidence="4" id="KW-0812">Transmembrane</keyword>
<dbReference type="InterPro" id="IPR003959">
    <property type="entry name" value="ATPase_AAA_core"/>
</dbReference>
<dbReference type="Gene3D" id="3.40.50.300">
    <property type="entry name" value="P-loop containing nucleotide triphosphate hydrolases"/>
    <property type="match status" value="2"/>
</dbReference>
<dbReference type="AlphaFoldDB" id="A0A3N4J8X7"/>
<dbReference type="GO" id="GO:0016887">
    <property type="term" value="F:ATP hydrolysis activity"/>
    <property type="evidence" value="ECO:0007669"/>
    <property type="project" value="InterPro"/>
</dbReference>
<dbReference type="GO" id="GO:0003723">
    <property type="term" value="F:RNA binding"/>
    <property type="evidence" value="ECO:0007669"/>
    <property type="project" value="TreeGrafter"/>
</dbReference>
<dbReference type="OrthoDB" id="27435at2759"/>
<keyword evidence="7" id="KW-1185">Reference proteome</keyword>
<feature type="transmembrane region" description="Helical" evidence="4">
    <location>
        <begin position="12"/>
        <end position="34"/>
    </location>
</feature>
<proteinExistence type="inferred from homology"/>
<dbReference type="Gene3D" id="1.10.8.60">
    <property type="match status" value="2"/>
</dbReference>
<protein>
    <submittedName>
        <fullName evidence="6">AAA-domain-containing protein</fullName>
    </submittedName>
</protein>
<dbReference type="GO" id="GO:1990275">
    <property type="term" value="F:preribosome binding"/>
    <property type="evidence" value="ECO:0007669"/>
    <property type="project" value="TreeGrafter"/>
</dbReference>
<comment type="similarity">
    <text evidence="1">Belongs to the AAA ATPase family.</text>
</comment>
<evidence type="ECO:0000259" key="5">
    <source>
        <dbReference type="SMART" id="SM00382"/>
    </source>
</evidence>
<reference evidence="6 7" key="1">
    <citation type="journal article" date="2018" name="Nat. Ecol. Evol.">
        <title>Pezizomycetes genomes reveal the molecular basis of ectomycorrhizal truffle lifestyle.</title>
        <authorList>
            <person name="Murat C."/>
            <person name="Payen T."/>
            <person name="Noel B."/>
            <person name="Kuo A."/>
            <person name="Morin E."/>
            <person name="Chen J."/>
            <person name="Kohler A."/>
            <person name="Krizsan K."/>
            <person name="Balestrini R."/>
            <person name="Da Silva C."/>
            <person name="Montanini B."/>
            <person name="Hainaut M."/>
            <person name="Levati E."/>
            <person name="Barry K.W."/>
            <person name="Belfiori B."/>
            <person name="Cichocki N."/>
            <person name="Clum A."/>
            <person name="Dockter R.B."/>
            <person name="Fauchery L."/>
            <person name="Guy J."/>
            <person name="Iotti M."/>
            <person name="Le Tacon F."/>
            <person name="Lindquist E.A."/>
            <person name="Lipzen A."/>
            <person name="Malagnac F."/>
            <person name="Mello A."/>
            <person name="Molinier V."/>
            <person name="Miyauchi S."/>
            <person name="Poulain J."/>
            <person name="Riccioni C."/>
            <person name="Rubini A."/>
            <person name="Sitrit Y."/>
            <person name="Splivallo R."/>
            <person name="Traeger S."/>
            <person name="Wang M."/>
            <person name="Zifcakova L."/>
            <person name="Wipf D."/>
            <person name="Zambonelli A."/>
            <person name="Paolocci F."/>
            <person name="Nowrousian M."/>
            <person name="Ottonello S."/>
            <person name="Baldrian P."/>
            <person name="Spatafora J.W."/>
            <person name="Henrissat B."/>
            <person name="Nagy L.G."/>
            <person name="Aury J.M."/>
            <person name="Wincker P."/>
            <person name="Grigoriev I.V."/>
            <person name="Bonfante P."/>
            <person name="Martin F.M."/>
        </authorList>
    </citation>
    <scope>NUCLEOTIDE SEQUENCE [LARGE SCALE GENOMIC DNA]</scope>
    <source>
        <strain evidence="6 7">120613-1</strain>
    </source>
</reference>
<dbReference type="GO" id="GO:0005524">
    <property type="term" value="F:ATP binding"/>
    <property type="evidence" value="ECO:0007669"/>
    <property type="project" value="UniProtKB-KW"/>
</dbReference>
<dbReference type="InterPro" id="IPR027417">
    <property type="entry name" value="P-loop_NTPase"/>
</dbReference>
<dbReference type="PANTHER" id="PTHR23077:SF171">
    <property type="entry name" value="NUCLEAR VALOSIN-CONTAINING PROTEIN-LIKE"/>
    <property type="match status" value="1"/>
</dbReference>
<dbReference type="InterPro" id="IPR050168">
    <property type="entry name" value="AAA_ATPase_domain"/>
</dbReference>
<sequence>MVKQQVNQDLTYFYLLCIFIYFPSLASLIIQNWFRVEIASYSLSLDGSATARCKDFLLFPIITGWQKESDTMNEQIAGNAMMALRVLQKRKERLPVKDGESVKRQKQKNSREPPKNIFLTEIGGREEAIYDLFDFIVMPLLHPEVILHTGANLPCGVLLHGPPGCGKTMLANAIAREVGLPFIAISAPSIVSGISGETEMKLRGLFEEAREIAPCLIFIDEIEAITWKRDNPERETERTIVSQMMTCMDDLTLEKTGGKPVMIIDATNRPDILDRAFRRPGRFDKEIYLGVPDEVAREKILRVLCEKWRLTEDFDFKKLAKTTAGFVGADLSALAEEACTVAMRRLYKTLENPSAATDPLEVTTTAQLGDSANMDMDQVDSPPVSAPVPLPVAPKPRSWHLIQRFLKAYPDRLTEKQLDPLYVTFPDFLTAITKIQRTSKREGFATVPDVTWADVWALESLKDEMQMAIVWPIKKPEFFTSVGLTAPSGTLLAKAVANKSGANFISIHGPELLNKYVGESERAVRQFFSRARASIPCLIFFNELDALTPRHNDNLSESSSRVVNTLRTELDGFNDRKGIYIIATANRPDVIDPGMLRPGRLDRLLFVDLPNAEGRVEILKTITKKTPLSNIDLRHLGQSGCTQSRTDWPLGITDLRALAEDNRCKNFSGADLAELVKQARALALKQSFTEDDEVKEGKNTSNLQVVATWEHFGKAFEHIRPSVSEDSRDQYQEMATTFGSEGQ</sequence>
<evidence type="ECO:0000256" key="3">
    <source>
        <dbReference type="ARBA" id="ARBA00022840"/>
    </source>
</evidence>
<dbReference type="STRING" id="1336337.A0A3N4J8X7"/>
<dbReference type="InterPro" id="IPR041569">
    <property type="entry name" value="AAA_lid_3"/>
</dbReference>
<dbReference type="Pfam" id="PF17862">
    <property type="entry name" value="AAA_lid_3"/>
    <property type="match status" value="1"/>
</dbReference>
<dbReference type="FunFam" id="3.40.50.300:FF:000365">
    <property type="entry name" value="Ribosome biogenesis ATPase RIX7"/>
    <property type="match status" value="1"/>
</dbReference>